<sequence length="432" mass="48450">MIDYLKKSLITYLNQILRLALVAGSNIIIARYLGPSGKGVLTLLMNFLAIVVMIGMVGIDEANVYYISSKKATHKRIFSNALFQTFVVSVLCIFIFLGLKTWFLSNPLKGIPLQYFHLMLFIIPLYFFNQHAKTILLGHRAIYAYNVFVILQFLMLFLFQLILIPFYDLYGGVLSIIISVVILSLLGIVLLYKYGPPDRVIDFSLLRKSYSFGARSQLGLVFSYLNRRLDVFIVNYFLDPYQVGIYAIAVAVGELPWHLPSAAATVLFPWIADKKKQDAASFTSYVLRNVFLLTFILVLVLALLGRFVITLLFGAAFQDSVILMYILLPGILALGITRVLGGHFQGSGRPELGTLMVAFSFAETIILDIILIPRMGVLGAAIASSIAYITSAVVGLFIFTRLWKVRVVDAVIPRWEEVAKLHNFFKLLKKGD</sequence>
<evidence type="ECO:0000256" key="3">
    <source>
        <dbReference type="ARBA" id="ARBA00022692"/>
    </source>
</evidence>
<dbReference type="EMBL" id="LIZX01000045">
    <property type="protein sequence ID" value="KPJ68657.1"/>
    <property type="molecule type" value="Genomic_DNA"/>
</dbReference>
<reference evidence="7 8" key="1">
    <citation type="journal article" date="2015" name="Microbiome">
        <title>Genomic resolution of linkages in carbon, nitrogen, and sulfur cycling among widespread estuary sediment bacteria.</title>
        <authorList>
            <person name="Baker B.J."/>
            <person name="Lazar C.S."/>
            <person name="Teske A.P."/>
            <person name="Dick G.J."/>
        </authorList>
    </citation>
    <scope>NUCLEOTIDE SEQUENCE [LARGE SCALE GENOMIC DNA]</scope>
    <source>
        <strain evidence="7">DG_54_3</strain>
    </source>
</reference>
<protein>
    <submittedName>
        <fullName evidence="7">Uncharacterized protein</fullName>
    </submittedName>
</protein>
<keyword evidence="3 6" id="KW-0812">Transmembrane</keyword>
<dbReference type="InterPro" id="IPR050833">
    <property type="entry name" value="Poly_Biosynth_Transport"/>
</dbReference>
<feature type="transmembrane region" description="Helical" evidence="6">
    <location>
        <begin position="169"/>
        <end position="193"/>
    </location>
</feature>
<dbReference type="GO" id="GO:0005886">
    <property type="term" value="C:plasma membrane"/>
    <property type="evidence" value="ECO:0007669"/>
    <property type="project" value="UniProtKB-SubCell"/>
</dbReference>
<dbReference type="Proteomes" id="UP000051861">
    <property type="component" value="Unassembled WGS sequence"/>
</dbReference>
<gene>
    <name evidence="7" type="ORF">AMJ44_05835</name>
</gene>
<feature type="transmembrane region" description="Helical" evidence="6">
    <location>
        <begin position="12"/>
        <end position="33"/>
    </location>
</feature>
<keyword evidence="4 6" id="KW-1133">Transmembrane helix</keyword>
<feature type="transmembrane region" description="Helical" evidence="6">
    <location>
        <begin position="352"/>
        <end position="372"/>
    </location>
</feature>
<dbReference type="Pfam" id="PF01943">
    <property type="entry name" value="Polysacc_synt"/>
    <property type="match status" value="1"/>
</dbReference>
<evidence type="ECO:0000256" key="4">
    <source>
        <dbReference type="ARBA" id="ARBA00022989"/>
    </source>
</evidence>
<accession>A0A0S7Y1L5</accession>
<keyword evidence="5 6" id="KW-0472">Membrane</keyword>
<feature type="transmembrane region" description="Helical" evidence="6">
    <location>
        <begin position="322"/>
        <end position="340"/>
    </location>
</feature>
<evidence type="ECO:0000256" key="1">
    <source>
        <dbReference type="ARBA" id="ARBA00004651"/>
    </source>
</evidence>
<comment type="subcellular location">
    <subcellularLocation>
        <location evidence="1">Cell membrane</location>
        <topology evidence="1">Multi-pass membrane protein</topology>
    </subcellularLocation>
</comment>
<feature type="transmembrane region" description="Helical" evidence="6">
    <location>
        <begin position="111"/>
        <end position="129"/>
    </location>
</feature>
<feature type="transmembrane region" description="Helical" evidence="6">
    <location>
        <begin position="290"/>
        <end position="316"/>
    </location>
</feature>
<organism evidence="7 8">
    <name type="scientific">candidate division WOR-1 bacterium DG_54_3</name>
    <dbReference type="NCBI Taxonomy" id="1703775"/>
    <lineage>
        <taxon>Bacteria</taxon>
        <taxon>Bacillati</taxon>
        <taxon>Saganbacteria</taxon>
    </lineage>
</organism>
<keyword evidence="2" id="KW-1003">Cell membrane</keyword>
<name>A0A0S7Y1L5_UNCSA</name>
<dbReference type="PANTHER" id="PTHR30250">
    <property type="entry name" value="PST FAMILY PREDICTED COLANIC ACID TRANSPORTER"/>
    <property type="match status" value="1"/>
</dbReference>
<dbReference type="InterPro" id="IPR002797">
    <property type="entry name" value="Polysacc_synth"/>
</dbReference>
<evidence type="ECO:0000313" key="8">
    <source>
        <dbReference type="Proteomes" id="UP000051861"/>
    </source>
</evidence>
<proteinExistence type="predicted"/>
<comment type="caution">
    <text evidence="7">The sequence shown here is derived from an EMBL/GenBank/DDBJ whole genome shotgun (WGS) entry which is preliminary data.</text>
</comment>
<dbReference type="PANTHER" id="PTHR30250:SF11">
    <property type="entry name" value="O-ANTIGEN TRANSPORTER-RELATED"/>
    <property type="match status" value="1"/>
</dbReference>
<dbReference type="AlphaFoldDB" id="A0A0S7Y1L5"/>
<evidence type="ECO:0000313" key="7">
    <source>
        <dbReference type="EMBL" id="KPJ68657.1"/>
    </source>
</evidence>
<feature type="transmembrane region" description="Helical" evidence="6">
    <location>
        <begin position="141"/>
        <end position="163"/>
    </location>
</feature>
<feature type="transmembrane region" description="Helical" evidence="6">
    <location>
        <begin position="39"/>
        <end position="59"/>
    </location>
</feature>
<feature type="transmembrane region" description="Helical" evidence="6">
    <location>
        <begin position="80"/>
        <end position="99"/>
    </location>
</feature>
<feature type="transmembrane region" description="Helical" evidence="6">
    <location>
        <begin position="378"/>
        <end position="399"/>
    </location>
</feature>
<evidence type="ECO:0000256" key="6">
    <source>
        <dbReference type="SAM" id="Phobius"/>
    </source>
</evidence>
<evidence type="ECO:0000256" key="2">
    <source>
        <dbReference type="ARBA" id="ARBA00022475"/>
    </source>
</evidence>
<evidence type="ECO:0000256" key="5">
    <source>
        <dbReference type="ARBA" id="ARBA00023136"/>
    </source>
</evidence>